<dbReference type="Gene3D" id="1.20.140.10">
    <property type="entry name" value="Butyryl-CoA Dehydrogenase, subunit A, domain 3"/>
    <property type="match status" value="1"/>
</dbReference>
<dbReference type="InterPro" id="IPR052161">
    <property type="entry name" value="Mycobact_Acyl-CoA_DH"/>
</dbReference>
<keyword evidence="5 6" id="KW-0560">Oxidoreductase</keyword>
<proteinExistence type="inferred from homology"/>
<feature type="domain" description="Acyl-CoA dehydrogenase/oxidase C-terminal" evidence="7">
    <location>
        <begin position="230"/>
        <end position="383"/>
    </location>
</feature>
<dbReference type="EMBL" id="AQQV01000001">
    <property type="protein sequence ID" value="ORE88558.1"/>
    <property type="molecule type" value="Genomic_DNA"/>
</dbReference>
<dbReference type="InterPro" id="IPR046373">
    <property type="entry name" value="Acyl-CoA_Oxase/DH_mid-dom_sf"/>
</dbReference>
<keyword evidence="11" id="KW-1185">Reference proteome</keyword>
<dbReference type="InterPro" id="IPR009075">
    <property type="entry name" value="AcylCo_DH/oxidase_C"/>
</dbReference>
<dbReference type="InterPro" id="IPR006091">
    <property type="entry name" value="Acyl-CoA_Oxase/DH_mid-dom"/>
</dbReference>
<evidence type="ECO:0000256" key="4">
    <source>
        <dbReference type="ARBA" id="ARBA00022827"/>
    </source>
</evidence>
<organism evidence="10 11">
    <name type="scientific">Oceanococcus atlanticus</name>
    <dbReference type="NCBI Taxonomy" id="1317117"/>
    <lineage>
        <taxon>Bacteria</taxon>
        <taxon>Pseudomonadati</taxon>
        <taxon>Pseudomonadota</taxon>
        <taxon>Gammaproteobacteria</taxon>
        <taxon>Chromatiales</taxon>
        <taxon>Oceanococcaceae</taxon>
        <taxon>Oceanococcus</taxon>
    </lineage>
</organism>
<evidence type="ECO:0000256" key="6">
    <source>
        <dbReference type="RuleBase" id="RU362125"/>
    </source>
</evidence>
<dbReference type="Pfam" id="PF02770">
    <property type="entry name" value="Acyl-CoA_dh_M"/>
    <property type="match status" value="1"/>
</dbReference>
<dbReference type="STRING" id="1317117.ATO7_01745"/>
<dbReference type="InterPro" id="IPR037069">
    <property type="entry name" value="AcylCoA_DH/ox_N_sf"/>
</dbReference>
<feature type="domain" description="Acyl-CoA dehydrogenase/oxidase N-terminal" evidence="9">
    <location>
        <begin position="6"/>
        <end position="120"/>
    </location>
</feature>
<keyword evidence="4 6" id="KW-0274">FAD</keyword>
<dbReference type="PANTHER" id="PTHR43292">
    <property type="entry name" value="ACYL-COA DEHYDROGENASE"/>
    <property type="match status" value="1"/>
</dbReference>
<evidence type="ECO:0000259" key="8">
    <source>
        <dbReference type="Pfam" id="PF02770"/>
    </source>
</evidence>
<comment type="caution">
    <text evidence="10">The sequence shown here is derived from an EMBL/GenBank/DDBJ whole genome shotgun (WGS) entry which is preliminary data.</text>
</comment>
<evidence type="ECO:0000259" key="9">
    <source>
        <dbReference type="Pfam" id="PF02771"/>
    </source>
</evidence>
<evidence type="ECO:0000256" key="5">
    <source>
        <dbReference type="ARBA" id="ARBA00023002"/>
    </source>
</evidence>
<dbReference type="PANTHER" id="PTHR43292:SF3">
    <property type="entry name" value="ACYL-COA DEHYDROGENASE FADE29"/>
    <property type="match status" value="1"/>
</dbReference>
<comment type="similarity">
    <text evidence="2 6">Belongs to the acyl-CoA dehydrogenase family.</text>
</comment>
<dbReference type="GO" id="GO:0050660">
    <property type="term" value="F:flavin adenine dinucleotide binding"/>
    <property type="evidence" value="ECO:0007669"/>
    <property type="project" value="InterPro"/>
</dbReference>
<dbReference type="RefSeq" id="WP_083559190.1">
    <property type="nucleotide sequence ID" value="NZ_AQQV01000001.1"/>
</dbReference>
<accession>A0A1Y1SG47</accession>
<evidence type="ECO:0000313" key="10">
    <source>
        <dbReference type="EMBL" id="ORE88558.1"/>
    </source>
</evidence>
<dbReference type="Proteomes" id="UP000192342">
    <property type="component" value="Unassembled WGS sequence"/>
</dbReference>
<dbReference type="InterPro" id="IPR009100">
    <property type="entry name" value="AcylCoA_DH/oxidase_NM_dom_sf"/>
</dbReference>
<evidence type="ECO:0000313" key="11">
    <source>
        <dbReference type="Proteomes" id="UP000192342"/>
    </source>
</evidence>
<dbReference type="GO" id="GO:0016627">
    <property type="term" value="F:oxidoreductase activity, acting on the CH-CH group of donors"/>
    <property type="evidence" value="ECO:0007669"/>
    <property type="project" value="InterPro"/>
</dbReference>
<dbReference type="SUPFAM" id="SSF47203">
    <property type="entry name" value="Acyl-CoA dehydrogenase C-terminal domain-like"/>
    <property type="match status" value="1"/>
</dbReference>
<protein>
    <submittedName>
        <fullName evidence="10">Acyl-CoA dehydrogenase</fullName>
    </submittedName>
</protein>
<dbReference type="InterPro" id="IPR013786">
    <property type="entry name" value="AcylCoA_DH/ox_N"/>
</dbReference>
<keyword evidence="3 6" id="KW-0285">Flavoprotein</keyword>
<evidence type="ECO:0000256" key="2">
    <source>
        <dbReference type="ARBA" id="ARBA00009347"/>
    </source>
</evidence>
<evidence type="ECO:0000256" key="3">
    <source>
        <dbReference type="ARBA" id="ARBA00022630"/>
    </source>
</evidence>
<dbReference type="Pfam" id="PF00441">
    <property type="entry name" value="Acyl-CoA_dh_1"/>
    <property type="match status" value="1"/>
</dbReference>
<dbReference type="OrthoDB" id="9802447at2"/>
<name>A0A1Y1SG47_9GAMM</name>
<gene>
    <name evidence="10" type="ORF">ATO7_01745</name>
</gene>
<reference evidence="10 11" key="1">
    <citation type="submission" date="2013-04" db="EMBL/GenBank/DDBJ databases">
        <title>Oceanococcus atlanticus 22II-S10r2 Genome Sequencing.</title>
        <authorList>
            <person name="Lai Q."/>
            <person name="Li G."/>
            <person name="Shao Z."/>
        </authorList>
    </citation>
    <scope>NUCLEOTIDE SEQUENCE [LARGE SCALE GENOMIC DNA]</scope>
    <source>
        <strain evidence="10 11">22II-S10r2</strain>
    </source>
</reference>
<dbReference type="GO" id="GO:0005886">
    <property type="term" value="C:plasma membrane"/>
    <property type="evidence" value="ECO:0007669"/>
    <property type="project" value="TreeGrafter"/>
</dbReference>
<comment type="cofactor">
    <cofactor evidence="1 6">
        <name>FAD</name>
        <dbReference type="ChEBI" id="CHEBI:57692"/>
    </cofactor>
</comment>
<sequence>MDLNYTQEQQQFRATVRCWLETHVPSAPLPSFDTEEGFAAHRQWEAKLASQGYSAVTWPKDLGGLGADLIEWLIFEEEYWRAGAPGRVNQNGIFLLAPTLMEYGTAEQKARFLPRMATSEDTWAQGWSEPGAGSDMAAIRSTARREGDEFVINGQKIWSTRAVYADWLFGLFRSESGSSRHHGLSFILMPLDLPGITVRPIRQLNGLPGFAEIFFDNVRVPANNLLGGEGEGWRIAMATAGFERGLMLRSPARFQKTAADLVALYQANRERCDADPAIRDAVMKCWMDAEAYTLATYATASRLAKGAKIGAEASTNKIFWSELDVKMHETAMSILGARAELMPHAPQAEGIAQWLDGFLFSLAGPIYAGTNEIQRNIIAERMLGMPRA</sequence>
<dbReference type="Pfam" id="PF02771">
    <property type="entry name" value="Acyl-CoA_dh_N"/>
    <property type="match status" value="1"/>
</dbReference>
<dbReference type="AlphaFoldDB" id="A0A1Y1SG47"/>
<evidence type="ECO:0000259" key="7">
    <source>
        <dbReference type="Pfam" id="PF00441"/>
    </source>
</evidence>
<evidence type="ECO:0000256" key="1">
    <source>
        <dbReference type="ARBA" id="ARBA00001974"/>
    </source>
</evidence>
<dbReference type="SUPFAM" id="SSF56645">
    <property type="entry name" value="Acyl-CoA dehydrogenase NM domain-like"/>
    <property type="match status" value="1"/>
</dbReference>
<feature type="domain" description="Acyl-CoA oxidase/dehydrogenase middle" evidence="8">
    <location>
        <begin position="124"/>
        <end position="218"/>
    </location>
</feature>
<dbReference type="Gene3D" id="1.10.540.10">
    <property type="entry name" value="Acyl-CoA dehydrogenase/oxidase, N-terminal domain"/>
    <property type="match status" value="1"/>
</dbReference>
<dbReference type="Gene3D" id="2.40.110.10">
    <property type="entry name" value="Butyryl-CoA Dehydrogenase, subunit A, domain 2"/>
    <property type="match status" value="1"/>
</dbReference>
<dbReference type="InterPro" id="IPR036250">
    <property type="entry name" value="AcylCo_DH-like_C"/>
</dbReference>